<evidence type="ECO:0000256" key="1">
    <source>
        <dbReference type="SAM" id="MobiDB-lite"/>
    </source>
</evidence>
<dbReference type="Proteomes" id="UP000629911">
    <property type="component" value="Unassembled WGS sequence"/>
</dbReference>
<name>A0ABQ2TSY7_9ACTN</name>
<keyword evidence="4" id="KW-1185">Reference proteome</keyword>
<sequence length="402" mass="44865">MTDSQSVTAAAPESDEDPQESLVKADSDVLDPETDEVDSAPVRADDALRYFGADFDVDGLVKRLNNGTFIIPTFEPLAEDDIAGFEGFQRGLVWKKKQMDRFIESILLGYPVPGIFLVELADRRYLVLDGQQRLTTLQAFKRGTYRSVRGLSKFALRYVGDEFKGHTYENLEPTQQRIFDNTFIQATIVVPKGAEGKRGVYSLFERINSGGTNLKPQQIRVALYAGETVNFVRDLNQDPNWRTLFGPQNRDLKDHELILRAISLMPTARGIQVFRPPMARFLNDYLEVSQDQLPADAEVIRARFTKATALLNEARGVRALKIRGTQVNAAHTDAVLVGLMSALEQRADISAQDVSAALTALLENERYQYAISESTSHAEQVSARIKLAAMAFRGESLADEQE</sequence>
<evidence type="ECO:0000313" key="4">
    <source>
        <dbReference type="Proteomes" id="UP000629911"/>
    </source>
</evidence>
<protein>
    <recommendedName>
        <fullName evidence="2">GmrSD restriction endonucleases N-terminal domain-containing protein</fullName>
    </recommendedName>
</protein>
<dbReference type="PANTHER" id="PTHR39639:SF1">
    <property type="entry name" value="DUF262 DOMAIN-CONTAINING PROTEIN"/>
    <property type="match status" value="1"/>
</dbReference>
<feature type="domain" description="GmrSD restriction endonucleases N-terminal" evidence="2">
    <location>
        <begin position="88"/>
        <end position="224"/>
    </location>
</feature>
<evidence type="ECO:0000259" key="2">
    <source>
        <dbReference type="Pfam" id="PF03235"/>
    </source>
</evidence>
<dbReference type="InterPro" id="IPR004919">
    <property type="entry name" value="GmrSD_N"/>
</dbReference>
<accession>A0ABQ2TSY7</accession>
<organism evidence="3 4">
    <name type="scientific">Streptomyces variabilis</name>
    <dbReference type="NCBI Taxonomy" id="67372"/>
    <lineage>
        <taxon>Bacteria</taxon>
        <taxon>Bacillati</taxon>
        <taxon>Actinomycetota</taxon>
        <taxon>Actinomycetes</taxon>
        <taxon>Kitasatosporales</taxon>
        <taxon>Streptomycetaceae</taxon>
        <taxon>Streptomyces</taxon>
        <taxon>Streptomyces griseoincarnatus group</taxon>
    </lineage>
</organism>
<reference evidence="4" key="1">
    <citation type="journal article" date="2019" name="Int. J. Syst. Evol. Microbiol.">
        <title>The Global Catalogue of Microorganisms (GCM) 10K type strain sequencing project: providing services to taxonomists for standard genome sequencing and annotation.</title>
        <authorList>
            <consortium name="The Broad Institute Genomics Platform"/>
            <consortium name="The Broad Institute Genome Sequencing Center for Infectious Disease"/>
            <person name="Wu L."/>
            <person name="Ma J."/>
        </authorList>
    </citation>
    <scope>NUCLEOTIDE SEQUENCE [LARGE SCALE GENOMIC DNA]</scope>
    <source>
        <strain evidence="4">JCM 4422</strain>
    </source>
</reference>
<comment type="caution">
    <text evidence="3">The sequence shown here is derived from an EMBL/GenBank/DDBJ whole genome shotgun (WGS) entry which is preliminary data.</text>
</comment>
<dbReference type="PANTHER" id="PTHR39639">
    <property type="entry name" value="CHROMOSOME 16, WHOLE GENOME SHOTGUN SEQUENCE"/>
    <property type="match status" value="1"/>
</dbReference>
<dbReference type="RefSeq" id="WP_129290351.1">
    <property type="nucleotide sequence ID" value="NZ_BMTZ01000002.1"/>
</dbReference>
<gene>
    <name evidence="3" type="ORF">GCM10010287_07420</name>
</gene>
<feature type="compositionally biased region" description="Acidic residues" evidence="1">
    <location>
        <begin position="28"/>
        <end position="38"/>
    </location>
</feature>
<proteinExistence type="predicted"/>
<dbReference type="EMBL" id="BMTZ01000002">
    <property type="protein sequence ID" value="GGT37518.1"/>
    <property type="molecule type" value="Genomic_DNA"/>
</dbReference>
<dbReference type="Pfam" id="PF03235">
    <property type="entry name" value="GmrSD_N"/>
    <property type="match status" value="1"/>
</dbReference>
<evidence type="ECO:0000313" key="3">
    <source>
        <dbReference type="EMBL" id="GGT37518.1"/>
    </source>
</evidence>
<feature type="region of interest" description="Disordered" evidence="1">
    <location>
        <begin position="1"/>
        <end position="38"/>
    </location>
</feature>